<dbReference type="EMBL" id="AMQN01011034">
    <property type="status" value="NOT_ANNOTATED_CDS"/>
    <property type="molecule type" value="Genomic_DNA"/>
</dbReference>
<keyword evidence="4" id="KW-1185">Reference proteome</keyword>
<dbReference type="STRING" id="283909.R7U1P9"/>
<evidence type="ECO:0000256" key="1">
    <source>
        <dbReference type="SAM" id="MobiDB-lite"/>
    </source>
</evidence>
<dbReference type="AlphaFoldDB" id="R7U1P9"/>
<dbReference type="EnsemblMetazoa" id="CapteT160605">
    <property type="protein sequence ID" value="CapteP160605"/>
    <property type="gene ID" value="CapteG160605"/>
</dbReference>
<evidence type="ECO:0000313" key="2">
    <source>
        <dbReference type="EMBL" id="ELT97110.1"/>
    </source>
</evidence>
<proteinExistence type="predicted"/>
<feature type="compositionally biased region" description="Pro residues" evidence="1">
    <location>
        <begin position="25"/>
        <end position="34"/>
    </location>
</feature>
<dbReference type="OrthoDB" id="5340910at2759"/>
<dbReference type="Proteomes" id="UP000014760">
    <property type="component" value="Unassembled WGS sequence"/>
</dbReference>
<reference evidence="2 4" key="2">
    <citation type="journal article" date="2013" name="Nature">
        <title>Insights into bilaterian evolution from three spiralian genomes.</title>
        <authorList>
            <person name="Simakov O."/>
            <person name="Marletaz F."/>
            <person name="Cho S.J."/>
            <person name="Edsinger-Gonzales E."/>
            <person name="Havlak P."/>
            <person name="Hellsten U."/>
            <person name="Kuo D.H."/>
            <person name="Larsson T."/>
            <person name="Lv J."/>
            <person name="Arendt D."/>
            <person name="Savage R."/>
            <person name="Osoegawa K."/>
            <person name="de Jong P."/>
            <person name="Grimwood J."/>
            <person name="Chapman J.A."/>
            <person name="Shapiro H."/>
            <person name="Aerts A."/>
            <person name="Otillar R.P."/>
            <person name="Terry A.Y."/>
            <person name="Boore J.L."/>
            <person name="Grigoriev I.V."/>
            <person name="Lindberg D.R."/>
            <person name="Seaver E.C."/>
            <person name="Weisblat D.A."/>
            <person name="Putnam N.H."/>
            <person name="Rokhsar D.S."/>
        </authorList>
    </citation>
    <scope>NUCLEOTIDE SEQUENCE</scope>
    <source>
        <strain evidence="2 4">I ESC-2004</strain>
    </source>
</reference>
<reference evidence="3" key="3">
    <citation type="submission" date="2015-06" db="UniProtKB">
        <authorList>
            <consortium name="EnsemblMetazoa"/>
        </authorList>
    </citation>
    <scope>IDENTIFICATION</scope>
</reference>
<accession>R7U1P9</accession>
<evidence type="ECO:0000313" key="4">
    <source>
        <dbReference type="Proteomes" id="UP000014760"/>
    </source>
</evidence>
<gene>
    <name evidence="2" type="ORF">CAPTEDRAFT_160605</name>
</gene>
<protein>
    <submittedName>
        <fullName evidence="2 3">Uncharacterized protein</fullName>
    </submittedName>
</protein>
<dbReference type="EMBL" id="KB308652">
    <property type="protein sequence ID" value="ELT97110.1"/>
    <property type="molecule type" value="Genomic_DNA"/>
</dbReference>
<evidence type="ECO:0000313" key="3">
    <source>
        <dbReference type="EnsemblMetazoa" id="CapteP160605"/>
    </source>
</evidence>
<feature type="compositionally biased region" description="Low complexity" evidence="1">
    <location>
        <begin position="78"/>
        <end position="97"/>
    </location>
</feature>
<feature type="region of interest" description="Disordered" evidence="1">
    <location>
        <begin position="1"/>
        <end position="104"/>
    </location>
</feature>
<reference evidence="4" key="1">
    <citation type="submission" date="2012-12" db="EMBL/GenBank/DDBJ databases">
        <authorList>
            <person name="Hellsten U."/>
            <person name="Grimwood J."/>
            <person name="Chapman J.A."/>
            <person name="Shapiro H."/>
            <person name="Aerts A."/>
            <person name="Otillar R.P."/>
            <person name="Terry A.Y."/>
            <person name="Boore J.L."/>
            <person name="Simakov O."/>
            <person name="Marletaz F."/>
            <person name="Cho S.-J."/>
            <person name="Edsinger-Gonzales E."/>
            <person name="Havlak P."/>
            <person name="Kuo D.-H."/>
            <person name="Larsson T."/>
            <person name="Lv J."/>
            <person name="Arendt D."/>
            <person name="Savage R."/>
            <person name="Osoegawa K."/>
            <person name="de Jong P."/>
            <person name="Lindberg D.R."/>
            <person name="Seaver E.C."/>
            <person name="Weisblat D.A."/>
            <person name="Putnam N.H."/>
            <person name="Grigoriev I.V."/>
            <person name="Rokhsar D.S."/>
        </authorList>
    </citation>
    <scope>NUCLEOTIDE SEQUENCE</scope>
    <source>
        <strain evidence="4">I ESC-2004</strain>
    </source>
</reference>
<dbReference type="HOGENOM" id="CLU_1519295_0_0_1"/>
<organism evidence="2">
    <name type="scientific">Capitella teleta</name>
    <name type="common">Polychaete worm</name>
    <dbReference type="NCBI Taxonomy" id="283909"/>
    <lineage>
        <taxon>Eukaryota</taxon>
        <taxon>Metazoa</taxon>
        <taxon>Spiralia</taxon>
        <taxon>Lophotrochozoa</taxon>
        <taxon>Annelida</taxon>
        <taxon>Polychaeta</taxon>
        <taxon>Sedentaria</taxon>
        <taxon>Scolecida</taxon>
        <taxon>Capitellidae</taxon>
        <taxon>Capitella</taxon>
    </lineage>
</organism>
<name>R7U1P9_CAPTE</name>
<sequence>MQPQPPMPVMKERMAAELPAAAVRAPPPPRPLSSPPAEVAMREVDVPKKAARPPPPITTPIREKPAKSPVPEEPSPPHASLNSSSGSSFNAPGAPGPEVDQLKREIEQLKTNMVPKAQYDELLTEVKTLTEQMGNLKSLFQKRMLDLMNEVDEEKKVRLNMQVEIDRIKKLTLASNS</sequence>